<feature type="transmembrane region" description="Helical" evidence="1">
    <location>
        <begin position="6"/>
        <end position="31"/>
    </location>
</feature>
<dbReference type="Proteomes" id="UP000179118">
    <property type="component" value="Unassembled WGS sequence"/>
</dbReference>
<keyword evidence="1" id="KW-0812">Transmembrane</keyword>
<feature type="transmembrane region" description="Helical" evidence="1">
    <location>
        <begin position="109"/>
        <end position="130"/>
    </location>
</feature>
<dbReference type="EMBL" id="MHUT01000006">
    <property type="protein sequence ID" value="OHA81641.1"/>
    <property type="molecule type" value="Genomic_DNA"/>
</dbReference>
<accession>A0A1G2SB82</accession>
<gene>
    <name evidence="2" type="ORF">A3D51_02610</name>
</gene>
<proteinExistence type="predicted"/>
<evidence type="ECO:0000256" key="1">
    <source>
        <dbReference type="SAM" id="Phobius"/>
    </source>
</evidence>
<feature type="transmembrane region" description="Helical" evidence="1">
    <location>
        <begin position="52"/>
        <end position="73"/>
    </location>
</feature>
<evidence type="ECO:0000313" key="2">
    <source>
        <dbReference type="EMBL" id="OHA81641.1"/>
    </source>
</evidence>
<keyword evidence="1" id="KW-1133">Transmembrane helix</keyword>
<evidence type="ECO:0000313" key="3">
    <source>
        <dbReference type="Proteomes" id="UP000179118"/>
    </source>
</evidence>
<reference evidence="2 3" key="1">
    <citation type="journal article" date="2016" name="Nat. Commun.">
        <title>Thousands of microbial genomes shed light on interconnected biogeochemical processes in an aquifer system.</title>
        <authorList>
            <person name="Anantharaman K."/>
            <person name="Brown C.T."/>
            <person name="Hug L.A."/>
            <person name="Sharon I."/>
            <person name="Castelle C.J."/>
            <person name="Probst A.J."/>
            <person name="Thomas B.C."/>
            <person name="Singh A."/>
            <person name="Wilkins M.J."/>
            <person name="Karaoz U."/>
            <person name="Brodie E.L."/>
            <person name="Williams K.H."/>
            <person name="Hubbard S.S."/>
            <person name="Banfield J.F."/>
        </authorList>
    </citation>
    <scope>NUCLEOTIDE SEQUENCE [LARGE SCALE GENOMIC DNA]</scope>
</reference>
<feature type="transmembrane region" description="Helical" evidence="1">
    <location>
        <begin position="79"/>
        <end position="102"/>
    </location>
</feature>
<dbReference type="AlphaFoldDB" id="A0A1G2SB82"/>
<protein>
    <recommendedName>
        <fullName evidence="4">DUF2269 family protein</fullName>
    </recommendedName>
</protein>
<sequence length="169" mass="18647">MDWYTILIIAHIVGVALGVGGATFAEVNLVYAKRDGEISPDENALMQSTYAVLRLGFFLLVLSGFGFLLYYRLSGAEELLYSSALWAKFAVIGILSASAVLMQLRLIPLLWGSAVSITSWYAALVLGVFARGDVNSSYVTIFSIYALAVVTMYYILQLIHKKFVPHKEH</sequence>
<evidence type="ECO:0008006" key="4">
    <source>
        <dbReference type="Google" id="ProtNLM"/>
    </source>
</evidence>
<comment type="caution">
    <text evidence="2">The sequence shown here is derived from an EMBL/GenBank/DDBJ whole genome shotgun (WGS) entry which is preliminary data.</text>
</comment>
<keyword evidence="1" id="KW-0472">Membrane</keyword>
<name>A0A1G2SB82_9BACT</name>
<feature type="transmembrane region" description="Helical" evidence="1">
    <location>
        <begin position="136"/>
        <end position="156"/>
    </location>
</feature>
<organism evidence="2 3">
    <name type="scientific">Candidatus Yonathbacteria bacterium RIFCSPHIGHO2_02_FULL_44_14</name>
    <dbReference type="NCBI Taxonomy" id="1802724"/>
    <lineage>
        <taxon>Bacteria</taxon>
        <taxon>Candidatus Yonathiibacteriota</taxon>
    </lineage>
</organism>